<evidence type="ECO:0000313" key="1">
    <source>
        <dbReference type="EMBL" id="MYM95011.1"/>
    </source>
</evidence>
<proteinExistence type="predicted"/>
<organism evidence="1 2">
    <name type="scientific">Duganella vulcania</name>
    <dbReference type="NCBI Taxonomy" id="2692166"/>
    <lineage>
        <taxon>Bacteria</taxon>
        <taxon>Pseudomonadati</taxon>
        <taxon>Pseudomonadota</taxon>
        <taxon>Betaproteobacteria</taxon>
        <taxon>Burkholderiales</taxon>
        <taxon>Oxalobacteraceae</taxon>
        <taxon>Telluria group</taxon>
        <taxon>Duganella</taxon>
    </lineage>
</organism>
<gene>
    <name evidence="1" type="ORF">GTP90_14170</name>
</gene>
<dbReference type="Proteomes" id="UP000447355">
    <property type="component" value="Unassembled WGS sequence"/>
</dbReference>
<evidence type="ECO:0000313" key="2">
    <source>
        <dbReference type="Proteomes" id="UP000447355"/>
    </source>
</evidence>
<accession>A0A845GM07</accession>
<sequence>MSMISPPECAPAIHFGTRKMKQYGTSAILVGLAGSMLLLACTPKTPQVAAEDIRIAKLEPLAVSGPDRNVGEVRLVKSSEPDYVPEPVAQALLAQLKQWPKTGTELGDALNTCSTQVAVTQLGGKSACREAMGDDDEAACYKQHGYGRKTVAQALMADHRDLNGDGVKDYIISDRYYCTSLSANQGAVYFVMLSQPKGGYKLAFADWASPVLYAVDAKVDGKAVLVERIAKLDGETTRILNLVDAKYVRKSCLFQDEHGYSPCSL</sequence>
<dbReference type="AlphaFoldDB" id="A0A845GM07"/>
<comment type="caution">
    <text evidence="1">The sequence shown here is derived from an EMBL/GenBank/DDBJ whole genome shotgun (WGS) entry which is preliminary data.</text>
</comment>
<reference evidence="1" key="1">
    <citation type="submission" date="2019-12" db="EMBL/GenBank/DDBJ databases">
        <title>Novel species isolated from a subtropical stream in China.</title>
        <authorList>
            <person name="Lu H."/>
        </authorList>
    </citation>
    <scope>NUCLEOTIDE SEQUENCE [LARGE SCALE GENOMIC DNA]</scope>
    <source>
        <strain evidence="1">FT81W</strain>
    </source>
</reference>
<name>A0A845GM07_9BURK</name>
<dbReference type="RefSeq" id="WP_161084161.1">
    <property type="nucleotide sequence ID" value="NZ_WWCX01000020.1"/>
</dbReference>
<dbReference type="EMBL" id="WWCX01000020">
    <property type="protein sequence ID" value="MYM95011.1"/>
    <property type="molecule type" value="Genomic_DNA"/>
</dbReference>
<protein>
    <submittedName>
        <fullName evidence="1">Uncharacterized protein</fullName>
    </submittedName>
</protein>